<feature type="domain" description="3-hydroxyacyl-CoA dehydrogenase C-terminal" evidence="2">
    <location>
        <begin position="204"/>
        <end position="297"/>
    </location>
</feature>
<keyword evidence="1" id="KW-0560">Oxidoreductase</keyword>
<dbReference type="Proteomes" id="UP000625283">
    <property type="component" value="Unassembled WGS sequence"/>
</dbReference>
<dbReference type="InterPro" id="IPR036291">
    <property type="entry name" value="NAD(P)-bd_dom_sf"/>
</dbReference>
<dbReference type="PANTHER" id="PTHR43612">
    <property type="entry name" value="TRIFUNCTIONAL ENZYME SUBUNIT ALPHA"/>
    <property type="match status" value="1"/>
</dbReference>
<dbReference type="EMBL" id="JAERTY010000001">
    <property type="protein sequence ID" value="MBL1407583.1"/>
    <property type="molecule type" value="Genomic_DNA"/>
</dbReference>
<dbReference type="InterPro" id="IPR050136">
    <property type="entry name" value="FA_oxidation_alpha_subunit"/>
</dbReference>
<dbReference type="InterPro" id="IPR006108">
    <property type="entry name" value="3HC_DH_C"/>
</dbReference>
<proteinExistence type="predicted"/>
<accession>A0ABS1QYS9</accession>
<dbReference type="InterPro" id="IPR006176">
    <property type="entry name" value="3-OHacyl-CoA_DH_NAD-bd"/>
</dbReference>
<dbReference type="SUPFAM" id="SSF48179">
    <property type="entry name" value="6-phosphogluconate dehydrogenase C-terminal domain-like"/>
    <property type="match status" value="2"/>
</dbReference>
<evidence type="ECO:0000313" key="4">
    <source>
        <dbReference type="EMBL" id="MBL1407583.1"/>
    </source>
</evidence>
<evidence type="ECO:0000313" key="5">
    <source>
        <dbReference type="Proteomes" id="UP000625283"/>
    </source>
</evidence>
<comment type="caution">
    <text evidence="4">The sequence shown here is derived from an EMBL/GenBank/DDBJ whole genome shotgun (WGS) entry which is preliminary data.</text>
</comment>
<gene>
    <name evidence="4" type="ORF">JKG61_02335</name>
</gene>
<dbReference type="SUPFAM" id="SSF51735">
    <property type="entry name" value="NAD(P)-binding Rossmann-fold domains"/>
    <property type="match status" value="1"/>
</dbReference>
<dbReference type="Pfam" id="PF02737">
    <property type="entry name" value="3HCDH_N"/>
    <property type="match status" value="1"/>
</dbReference>
<organism evidence="4 5">
    <name type="scientific">Sphingobacterium faecale</name>
    <dbReference type="NCBI Taxonomy" id="2803775"/>
    <lineage>
        <taxon>Bacteria</taxon>
        <taxon>Pseudomonadati</taxon>
        <taxon>Bacteroidota</taxon>
        <taxon>Sphingobacteriia</taxon>
        <taxon>Sphingobacteriales</taxon>
        <taxon>Sphingobacteriaceae</taxon>
        <taxon>Sphingobacterium</taxon>
    </lineage>
</organism>
<dbReference type="Gene3D" id="1.10.1040.50">
    <property type="match status" value="1"/>
</dbReference>
<dbReference type="Pfam" id="PF00725">
    <property type="entry name" value="3HCDH"/>
    <property type="match status" value="1"/>
</dbReference>
<dbReference type="Gene3D" id="3.40.50.720">
    <property type="entry name" value="NAD(P)-binding Rossmann-like Domain"/>
    <property type="match status" value="1"/>
</dbReference>
<dbReference type="InterPro" id="IPR008927">
    <property type="entry name" value="6-PGluconate_DH-like_C_sf"/>
</dbReference>
<keyword evidence="5" id="KW-1185">Reference proteome</keyword>
<dbReference type="PANTHER" id="PTHR43612:SF3">
    <property type="entry name" value="TRIFUNCTIONAL ENZYME SUBUNIT ALPHA, MITOCHONDRIAL"/>
    <property type="match status" value="1"/>
</dbReference>
<name>A0ABS1QYS9_9SPHI</name>
<evidence type="ECO:0000259" key="3">
    <source>
        <dbReference type="Pfam" id="PF02737"/>
    </source>
</evidence>
<sequence length="401" mass="44073">MTSSINPRPIHNAMSHTPFNFSRIGIIGAGMMGAGIAFEAAKAGIQVLLKDVTIEQAQQGKSYSERVCLKLIELGKMQAEQMAPLLANIHPVADYDTFHDLDMIVEAVFEDMDLKKTVIEASQSGLRPGAFFASNTTSLLISELAESSQDPTNFIGMHFFSPVDRMKLVEIIRGKETSPQTVEKATQLAHILGKTVIVVNDGPGFYTSRVFFNYLLEAISMLLEGIPAEMIEAEARQAGFGASPLAVLDEISLPLMLHVYDQLPSLSNSQRRAYRYLETLIAQGRSGRKTGKGFYNYGESKALWKDPTLPTSAPLIDEGTIAKRLLHVMALDSYRCLKEGILDSTSDGDTGSILGIGYPRHTGGVFQHIDQVGLPQFVQECEQFADKGEQWEIPDSLRERG</sequence>
<evidence type="ECO:0000259" key="2">
    <source>
        <dbReference type="Pfam" id="PF00725"/>
    </source>
</evidence>
<protein>
    <submittedName>
        <fullName evidence="4">3-hydroxyacyl-CoA dehydrogenase family protein</fullName>
    </submittedName>
</protein>
<evidence type="ECO:0000256" key="1">
    <source>
        <dbReference type="ARBA" id="ARBA00023002"/>
    </source>
</evidence>
<feature type="domain" description="3-hydroxyacyl-CoA dehydrogenase NAD binding" evidence="3">
    <location>
        <begin position="24"/>
        <end position="201"/>
    </location>
</feature>
<reference evidence="4 5" key="1">
    <citation type="submission" date="2021-01" db="EMBL/GenBank/DDBJ databases">
        <title>C459-1 draft genome sequence.</title>
        <authorList>
            <person name="Zhang X.-F."/>
        </authorList>
    </citation>
    <scope>NUCLEOTIDE SEQUENCE [LARGE SCALE GENOMIC DNA]</scope>
    <source>
        <strain evidence="5">C459-1</strain>
    </source>
</reference>